<evidence type="ECO:0000313" key="4">
    <source>
        <dbReference type="Proteomes" id="UP000283479"/>
    </source>
</evidence>
<dbReference type="RefSeq" id="WP_127951057.1">
    <property type="nucleotide sequence ID" value="NZ_RKLO01000001.1"/>
</dbReference>
<dbReference type="InterPro" id="IPR050963">
    <property type="entry name" value="Sirohydro_Cobaltochel/CbiX"/>
</dbReference>
<sequence>MRSPPSNSANGSETVHPQVAAATGHPQVAAATGHPQVAAATVPLIAVAHGSRDPRSARVVTAAVAAIRARHPELDVRVCFLDLTAPSVDQVLDAVAAEGHSTAVVVPLLLGSAYHARVDLPGILAAARARHPQLSVFPSDVLGHDPRLVAAVRERIVAAGIATDDAETGVVLAAVGSSDPSANDRTRALAAVLSEGTGWGVETCFVTSAEPTVGQAITRLRSRGAGRIAIAPWFLAPGRLTDRLGRAALEVAPDAVFADTIGAHPSVAEVALDRYASGRAQTFQTQAKRSA</sequence>
<proteinExistence type="predicted"/>
<keyword evidence="2" id="KW-0456">Lyase</keyword>
<dbReference type="PANTHER" id="PTHR33542:SF5">
    <property type="entry name" value="FERROCHELATASE CHE1"/>
    <property type="match status" value="1"/>
</dbReference>
<dbReference type="PANTHER" id="PTHR33542">
    <property type="entry name" value="SIROHYDROCHLORIN FERROCHELATASE, CHLOROPLASTIC"/>
    <property type="match status" value="1"/>
</dbReference>
<accession>A0A3S3ADL6</accession>
<dbReference type="Proteomes" id="UP000283479">
    <property type="component" value="Unassembled WGS sequence"/>
</dbReference>
<comment type="caution">
    <text evidence="3">The sequence shown here is derived from an EMBL/GenBank/DDBJ whole genome shotgun (WGS) entry which is preliminary data.</text>
</comment>
<dbReference type="EMBL" id="RKLO01000001">
    <property type="protein sequence ID" value="RVW05537.1"/>
    <property type="molecule type" value="Genomic_DNA"/>
</dbReference>
<dbReference type="GO" id="GO:0046872">
    <property type="term" value="F:metal ion binding"/>
    <property type="evidence" value="ECO:0007669"/>
    <property type="project" value="UniProtKB-KW"/>
</dbReference>
<dbReference type="CDD" id="cd03416">
    <property type="entry name" value="CbiX_SirB_N"/>
    <property type="match status" value="1"/>
</dbReference>
<dbReference type="Gene3D" id="3.40.50.1400">
    <property type="match status" value="2"/>
</dbReference>
<dbReference type="GO" id="GO:0016829">
    <property type="term" value="F:lyase activity"/>
    <property type="evidence" value="ECO:0007669"/>
    <property type="project" value="UniProtKB-KW"/>
</dbReference>
<evidence type="ECO:0000256" key="2">
    <source>
        <dbReference type="ARBA" id="ARBA00023239"/>
    </source>
</evidence>
<dbReference type="OrthoDB" id="482456at2"/>
<reference evidence="3 4" key="1">
    <citation type="submission" date="2018-11" db="EMBL/GenBank/DDBJ databases">
        <title>Rhodococcus spongicola sp. nov. and Rhodococcus xishaensis sp. nov. from marine sponges.</title>
        <authorList>
            <person name="Li L."/>
            <person name="Lin H.W."/>
        </authorList>
    </citation>
    <scope>NUCLEOTIDE SEQUENCE [LARGE SCALE GENOMIC DNA]</scope>
    <source>
        <strain evidence="3 4">LHW51113</strain>
    </source>
</reference>
<dbReference type="Pfam" id="PF01903">
    <property type="entry name" value="CbiX"/>
    <property type="match status" value="2"/>
</dbReference>
<dbReference type="SUPFAM" id="SSF53800">
    <property type="entry name" value="Chelatase"/>
    <property type="match status" value="1"/>
</dbReference>
<keyword evidence="1" id="KW-0479">Metal-binding</keyword>
<dbReference type="InterPro" id="IPR002762">
    <property type="entry name" value="CbiX-like"/>
</dbReference>
<keyword evidence="4" id="KW-1185">Reference proteome</keyword>
<dbReference type="CDD" id="cd03414">
    <property type="entry name" value="CbiX_SirB_C"/>
    <property type="match status" value="1"/>
</dbReference>
<protein>
    <submittedName>
        <fullName evidence="3">Sirohydrochlorin chelatase</fullName>
    </submittedName>
</protein>
<gene>
    <name evidence="3" type="ORF">EGT50_02875</name>
</gene>
<organism evidence="3 4">
    <name type="scientific">Rhodococcus xishaensis</name>
    <dbReference type="NCBI Taxonomy" id="2487364"/>
    <lineage>
        <taxon>Bacteria</taxon>
        <taxon>Bacillati</taxon>
        <taxon>Actinomycetota</taxon>
        <taxon>Actinomycetes</taxon>
        <taxon>Mycobacteriales</taxon>
        <taxon>Nocardiaceae</taxon>
        <taxon>Rhodococcus</taxon>
    </lineage>
</organism>
<dbReference type="AlphaFoldDB" id="A0A3S3ADL6"/>
<name>A0A3S3ADL6_9NOCA</name>
<evidence type="ECO:0000313" key="3">
    <source>
        <dbReference type="EMBL" id="RVW05537.1"/>
    </source>
</evidence>
<evidence type="ECO:0000256" key="1">
    <source>
        <dbReference type="ARBA" id="ARBA00022723"/>
    </source>
</evidence>